<comment type="caution">
    <text evidence="2">The sequence shown here is derived from an EMBL/GenBank/DDBJ whole genome shotgun (WGS) entry which is preliminary data.</text>
</comment>
<organism evidence="2 3">
    <name type="scientific">Malaciobacter halophilus</name>
    <dbReference type="NCBI Taxonomy" id="197482"/>
    <lineage>
        <taxon>Bacteria</taxon>
        <taxon>Pseudomonadati</taxon>
        <taxon>Campylobacterota</taxon>
        <taxon>Epsilonproteobacteria</taxon>
        <taxon>Campylobacterales</taxon>
        <taxon>Arcobacteraceae</taxon>
        <taxon>Malaciobacter</taxon>
    </lineage>
</organism>
<dbReference type="Proteomes" id="UP000233248">
    <property type="component" value="Unassembled WGS sequence"/>
</dbReference>
<dbReference type="AlphaFoldDB" id="A0A2N1IZF7"/>
<name>A0A2N1IZF7_9BACT</name>
<feature type="signal peptide" evidence="1">
    <location>
        <begin position="1"/>
        <end position="20"/>
    </location>
</feature>
<dbReference type="OrthoDB" id="8830878at2"/>
<evidence type="ECO:0008006" key="4">
    <source>
        <dbReference type="Google" id="ProtNLM"/>
    </source>
</evidence>
<dbReference type="RefSeq" id="WP_101185945.1">
    <property type="nucleotide sequence ID" value="NZ_CP031218.1"/>
</dbReference>
<dbReference type="EMBL" id="NXIF01000083">
    <property type="protein sequence ID" value="PKI79679.1"/>
    <property type="molecule type" value="Genomic_DNA"/>
</dbReference>
<feature type="chain" id="PRO_5014890493" description="Cytochrome c domain-containing protein" evidence="1">
    <location>
        <begin position="21"/>
        <end position="464"/>
    </location>
</feature>
<dbReference type="KEGG" id="ahs:AHALO_1951"/>
<reference evidence="2 3" key="1">
    <citation type="submission" date="2017-09" db="EMBL/GenBank/DDBJ databases">
        <title>Genomics of the genus Arcobacter.</title>
        <authorList>
            <person name="Perez-Cataluna A."/>
            <person name="Figueras M.J."/>
            <person name="Salas-Masso N."/>
        </authorList>
    </citation>
    <scope>NUCLEOTIDE SEQUENCE [LARGE SCALE GENOMIC DNA]</scope>
    <source>
        <strain evidence="2 3">DSM 18005</strain>
    </source>
</reference>
<proteinExistence type="predicted"/>
<protein>
    <recommendedName>
        <fullName evidence="4">Cytochrome c domain-containing protein</fullName>
    </recommendedName>
</protein>
<evidence type="ECO:0000256" key="1">
    <source>
        <dbReference type="SAM" id="SignalP"/>
    </source>
</evidence>
<accession>A0A2N1IZF7</accession>
<keyword evidence="3" id="KW-1185">Reference proteome</keyword>
<evidence type="ECO:0000313" key="2">
    <source>
        <dbReference type="EMBL" id="PKI79679.1"/>
    </source>
</evidence>
<sequence length="464" mass="53330">MTKKGISILTSVLLVNVMFAKDINPFAVNNGNIPTKSEYSKELFKFNYNYPSEYKKPVNRPWFKVTNNKPLTKKNAYDYIMALKQYVAPSMKTFVINQSQWNKNSQKGWYSMLWAGESVPLTSWEGREAIYGTYTGQIQEASVYKDFGLTVPVRNYAAIYYDEVAAHTLYKIFKDCNQKTKECIPNINNNEAQFEEGSVIIKAASASATPEQWPVLKGAAIWKIYRKPFDINGTIKSKEPRVINTRVTIFDIIVKDSIAAPKTGWVFTTLVYDKDAKGETAWEKMVPLGAIWGNDPAINSAKYPFKELNQTYINPNAPAYAKVTLGYGKRLSGPFDIAVKYDVNVDDKIVKKLRSSSCLSCHGTSSYVPYDSDMITFFYPVKKITEDGIWNMYIPGSKEWNQWFQNRWGDIPQSKEKNVIALDYSTFLEQALMNFAADYSHDNNLNNEEYFKKWRKYKREALRH</sequence>
<keyword evidence="1" id="KW-0732">Signal</keyword>
<evidence type="ECO:0000313" key="3">
    <source>
        <dbReference type="Proteomes" id="UP000233248"/>
    </source>
</evidence>
<gene>
    <name evidence="2" type="ORF">CP960_13260</name>
</gene>